<feature type="region of interest" description="Disordered" evidence="5">
    <location>
        <begin position="552"/>
        <end position="577"/>
    </location>
</feature>
<dbReference type="Proteomes" id="UP001172155">
    <property type="component" value="Unassembled WGS sequence"/>
</dbReference>
<dbReference type="PANTHER" id="PTHR12894:SF27">
    <property type="entry name" value="TRANSFORMING GROWTH FACTOR-BETA RECEPTOR-ASSOCIATED PROTEIN 1"/>
    <property type="match status" value="1"/>
</dbReference>
<feature type="region of interest" description="Disordered" evidence="5">
    <location>
        <begin position="235"/>
        <end position="368"/>
    </location>
</feature>
<keyword evidence="3" id="KW-0963">Cytoplasm</keyword>
<feature type="compositionally biased region" description="Polar residues" evidence="5">
    <location>
        <begin position="322"/>
        <end position="333"/>
    </location>
</feature>
<gene>
    <name evidence="7" type="ORF">B0T18DRAFT_388158</name>
</gene>
<evidence type="ECO:0000313" key="8">
    <source>
        <dbReference type="Proteomes" id="UP001172155"/>
    </source>
</evidence>
<organism evidence="7 8">
    <name type="scientific">Schizothecium vesticola</name>
    <dbReference type="NCBI Taxonomy" id="314040"/>
    <lineage>
        <taxon>Eukaryota</taxon>
        <taxon>Fungi</taxon>
        <taxon>Dikarya</taxon>
        <taxon>Ascomycota</taxon>
        <taxon>Pezizomycotina</taxon>
        <taxon>Sordariomycetes</taxon>
        <taxon>Sordariomycetidae</taxon>
        <taxon>Sordariales</taxon>
        <taxon>Schizotheciaceae</taxon>
        <taxon>Schizothecium</taxon>
    </lineage>
</organism>
<keyword evidence="8" id="KW-1185">Reference proteome</keyword>
<evidence type="ECO:0000256" key="5">
    <source>
        <dbReference type="SAM" id="MobiDB-lite"/>
    </source>
</evidence>
<reference evidence="7" key="1">
    <citation type="submission" date="2023-06" db="EMBL/GenBank/DDBJ databases">
        <title>Genome-scale phylogeny and comparative genomics of the fungal order Sordariales.</title>
        <authorList>
            <consortium name="Lawrence Berkeley National Laboratory"/>
            <person name="Hensen N."/>
            <person name="Bonometti L."/>
            <person name="Westerberg I."/>
            <person name="Brannstrom I.O."/>
            <person name="Guillou S."/>
            <person name="Cros-Aarteil S."/>
            <person name="Calhoun S."/>
            <person name="Haridas S."/>
            <person name="Kuo A."/>
            <person name="Mondo S."/>
            <person name="Pangilinan J."/>
            <person name="Riley R."/>
            <person name="LaButti K."/>
            <person name="Andreopoulos B."/>
            <person name="Lipzen A."/>
            <person name="Chen C."/>
            <person name="Yanf M."/>
            <person name="Daum C."/>
            <person name="Ng V."/>
            <person name="Clum A."/>
            <person name="Steindorff A."/>
            <person name="Ohm R."/>
            <person name="Martin F."/>
            <person name="Silar P."/>
            <person name="Natvig D."/>
            <person name="Lalanne C."/>
            <person name="Gautier V."/>
            <person name="Ament-velasquez S.L."/>
            <person name="Kruys A."/>
            <person name="Hutchinson M.I."/>
            <person name="Powell A.J."/>
            <person name="Barry K."/>
            <person name="Miller A.N."/>
            <person name="Grigoriev I.V."/>
            <person name="Debuchy R."/>
            <person name="Gladieux P."/>
            <person name="Thoren M.H."/>
            <person name="Johannesson H."/>
        </authorList>
    </citation>
    <scope>NUCLEOTIDE SEQUENCE</scope>
    <source>
        <strain evidence="7">SMH3187-1</strain>
    </source>
</reference>
<feature type="domain" description="CNH" evidence="6">
    <location>
        <begin position="42"/>
        <end position="477"/>
    </location>
</feature>
<dbReference type="GO" id="GO:0015031">
    <property type="term" value="P:protein transport"/>
    <property type="evidence" value="ECO:0007669"/>
    <property type="project" value="UniProtKB-KW"/>
</dbReference>
<comment type="caution">
    <text evidence="7">The sequence shown here is derived from an EMBL/GenBank/DDBJ whole genome shotgun (WGS) entry which is preliminary data.</text>
</comment>
<dbReference type="PANTHER" id="PTHR12894">
    <property type="entry name" value="CNH DOMAIN CONTAINING"/>
    <property type="match status" value="1"/>
</dbReference>
<dbReference type="AlphaFoldDB" id="A0AA40F6F2"/>
<proteinExistence type="predicted"/>
<evidence type="ECO:0000256" key="4">
    <source>
        <dbReference type="ARBA" id="ARBA00022927"/>
    </source>
</evidence>
<evidence type="ECO:0000256" key="2">
    <source>
        <dbReference type="ARBA" id="ARBA00022448"/>
    </source>
</evidence>
<evidence type="ECO:0000256" key="1">
    <source>
        <dbReference type="ARBA" id="ARBA00004496"/>
    </source>
</evidence>
<comment type="subcellular location">
    <subcellularLocation>
        <location evidence="1">Cytoplasm</location>
    </subcellularLocation>
</comment>
<dbReference type="GO" id="GO:0016020">
    <property type="term" value="C:membrane"/>
    <property type="evidence" value="ECO:0007669"/>
    <property type="project" value="TreeGrafter"/>
</dbReference>
<keyword evidence="2" id="KW-0813">Transport</keyword>
<evidence type="ECO:0000259" key="6">
    <source>
        <dbReference type="PROSITE" id="PS50219"/>
    </source>
</evidence>
<feature type="compositionally biased region" description="Polar residues" evidence="5">
    <location>
        <begin position="272"/>
        <end position="286"/>
    </location>
</feature>
<dbReference type="PROSITE" id="PS50219">
    <property type="entry name" value="CNH"/>
    <property type="match status" value="1"/>
</dbReference>
<name>A0AA40F6F2_9PEZI</name>
<dbReference type="InterPro" id="IPR032914">
    <property type="entry name" value="Vam6/VPS39/TRAP1"/>
</dbReference>
<keyword evidence="4" id="KW-0653">Protein transport</keyword>
<protein>
    <recommendedName>
        <fullName evidence="6">CNH domain-containing protein</fullName>
    </recommendedName>
</protein>
<dbReference type="GO" id="GO:0034058">
    <property type="term" value="P:endosomal vesicle fusion"/>
    <property type="evidence" value="ECO:0007669"/>
    <property type="project" value="TreeGrafter"/>
</dbReference>
<feature type="compositionally biased region" description="Low complexity" evidence="5">
    <location>
        <begin position="252"/>
        <end position="266"/>
    </location>
</feature>
<evidence type="ECO:0000313" key="7">
    <source>
        <dbReference type="EMBL" id="KAK0752142.1"/>
    </source>
</evidence>
<accession>A0AA40F6F2</accession>
<evidence type="ECO:0000256" key="3">
    <source>
        <dbReference type="ARBA" id="ARBA00022490"/>
    </source>
</evidence>
<dbReference type="EMBL" id="JAUKUD010000002">
    <property type="protein sequence ID" value="KAK0752142.1"/>
    <property type="molecule type" value="Genomic_DNA"/>
</dbReference>
<dbReference type="GO" id="GO:0006914">
    <property type="term" value="P:autophagy"/>
    <property type="evidence" value="ECO:0007669"/>
    <property type="project" value="TreeGrafter"/>
</dbReference>
<dbReference type="GO" id="GO:0005737">
    <property type="term" value="C:cytoplasm"/>
    <property type="evidence" value="ECO:0007669"/>
    <property type="project" value="UniProtKB-SubCell"/>
</dbReference>
<sequence length="1221" mass="134051">MASDPPSKPEHLESAAPHGSGPYVLRPLLQGVPLSAEGGDEEIKINCVDFLDGNLYVGTTASELLHFFQIPPDPHDPTSTSQFILASRLRPPFSETQGAPGGSLPGVQQILLLPRVGKACILCNWTVTFYSLPELSPVFGTTQVRNCNWIGGVDLNESRDSGDDRSRGVTVLLSLNRRVQVIRIGEDARVVRKIDFSGSTLSVRRDSIACVADSQSYSLLDVDRQLKIPLMSISSLDNSQPGGPFGQTQNIASDSDGGLLRSSSSATARPNFLQSGGQSHARSTSLGDFITGGARKQDRKVGEAEDAVFQDADSPKRGSGSVAESSSRAQQGGANKPLPTPPRDPAGLVAAQAAGTQSPARGLSPPKPGPVFLRPHIASPSAEEFLIVTGTGPLDPGIGMFVNLDGDPTRPTVEFDRYPREIIVDGGATDPSSSRPSLTADEEGYVLASMAKEFDDGLHQGLEIQSIDVNVGEGEAEKFWLEIDSGDTTPSIPVGMRSLLQTEEMRFEEVVDLLCQRRFSPFSGHPSTPTMSLRSFDSRTAMSMERLSQEKELFDRDYESDDEPLPEGWESKRNKEGEEFVRSLAKTSSRLAIWAGADIWWGVRNPLLLQLESALEAASTRDNQSDEATKEKRRQLISLLGMIKDRDAKNELEFMTLGYIKQRASVMLLETFLDPTKPPMSDGEVAVMEINLIGGDLDARVVLALIPALRNEIVVSRRGIWIYGGVKNLVQGIISSEGSSPVIPPVSSLSPSVLQFLKRFLTAWRKKKGFGSIPAEVFRTVDASLLLVLLELDQDTPRGQTGKTGTIRKELYDLVDNGVDCFERAVDLLETYRRLFVLSRLYQHRKLSSDVLGTWRRIIEGEEDRGGELGDGEQRVRGYLANISNQPLVQEYGLWLAARNPKLGVQVFADDKGRAPRFEPTQVVEILKEEAPDAVKYYLEHLVFGKGNRAYVNELIAYYLDIVVNDLQSTPSSREMITSSYEAYRALRPPKPTYVRFLTDNAPPDDEIWQSRLRLLQLLGEGHDYDASAIWERIDTALSPLFEGNGKSSDANAQNQLLVPEAIILNGRAKRHEDSLRLLVHRLGDYDTAVSYCLSGGASLSGPIAGRRDSIPTKEVQTRLFRVLLSEFLTISDLSDRVEQTSALLERFGGWFDVLEVLPLIPDSWSVDVTAGFLISALRSLVRERQESMVIRSLSGAENLRVNYDLLSGIDEKGPVIDTGS</sequence>
<dbReference type="InterPro" id="IPR001180">
    <property type="entry name" value="CNH_dom"/>
</dbReference>
<feature type="compositionally biased region" description="Polar residues" evidence="5">
    <location>
        <begin position="235"/>
        <end position="251"/>
    </location>
</feature>